<sequence length="318" mass="36686">MSSIPSSSYFDYLNKNDNENNFLDGVIDVKKIKEKTNFTISETQNFITKSFLSKLFDRENIIKYGKMIGEVAVPIDQTKGDFLIQVINKEQIRKRLDKLRSEERNKIAYIHISTIQIILKSTMKIGIDAPMELEIRDDRLINEEESIIAKGTGNLGVGIIKFDINLQQGLSLADGNLDSSIIIKYELKRENFMKENSKPFSVTYQINYALTNSHHSLTFKNKEVITIEDLFKPLIQLEAPLKTVKIEPSQPSITQDQRRLIKTQSERIRHIPVIEQNLEQEEITNNQVNKLIEEITNNQVINKLEKLQHSIANLENKI</sequence>
<accession>A0AAV0H7N7</accession>
<dbReference type="Pfam" id="PF01107">
    <property type="entry name" value="MP"/>
    <property type="match status" value="1"/>
</dbReference>
<feature type="coiled-coil region" evidence="2">
    <location>
        <begin position="278"/>
        <end position="317"/>
    </location>
</feature>
<keyword evidence="4" id="KW-1185">Reference proteome</keyword>
<evidence type="ECO:0000313" key="4">
    <source>
        <dbReference type="Proteomes" id="UP001154282"/>
    </source>
</evidence>
<keyword evidence="1 2" id="KW-0175">Coiled coil</keyword>
<dbReference type="InterPro" id="IPR028919">
    <property type="entry name" value="Viral_movement"/>
</dbReference>
<proteinExistence type="predicted"/>
<gene>
    <name evidence="3" type="ORF">LITE_LOCUS3041</name>
</gene>
<name>A0AAV0H7N7_9ROSI</name>
<dbReference type="PANTHER" id="PTHR47599:SF3">
    <property type="entry name" value="CELL-TO-CELL MOVEMENT PROTEIN"/>
    <property type="match status" value="1"/>
</dbReference>
<evidence type="ECO:0008006" key="5">
    <source>
        <dbReference type="Google" id="ProtNLM"/>
    </source>
</evidence>
<protein>
    <recommendedName>
        <fullName evidence="5">Movement protein</fullName>
    </recommendedName>
</protein>
<evidence type="ECO:0000256" key="2">
    <source>
        <dbReference type="SAM" id="Coils"/>
    </source>
</evidence>
<dbReference type="AlphaFoldDB" id="A0AAV0H7N7"/>
<dbReference type="EMBL" id="CAMGYJ010000002">
    <property type="protein sequence ID" value="CAI0381212.1"/>
    <property type="molecule type" value="Genomic_DNA"/>
</dbReference>
<dbReference type="PANTHER" id="PTHR47599">
    <property type="entry name" value="CELL-TO-CELL MOVEMENT PROTEIN"/>
    <property type="match status" value="1"/>
</dbReference>
<dbReference type="InterPro" id="IPR051596">
    <property type="entry name" value="Caulimoviridae_Movement"/>
</dbReference>
<evidence type="ECO:0000256" key="1">
    <source>
        <dbReference type="ARBA" id="ARBA00023054"/>
    </source>
</evidence>
<reference evidence="3" key="1">
    <citation type="submission" date="2022-08" db="EMBL/GenBank/DDBJ databases">
        <authorList>
            <person name="Gutierrez-Valencia J."/>
        </authorList>
    </citation>
    <scope>NUCLEOTIDE SEQUENCE</scope>
</reference>
<organism evidence="3 4">
    <name type="scientific">Linum tenue</name>
    <dbReference type="NCBI Taxonomy" id="586396"/>
    <lineage>
        <taxon>Eukaryota</taxon>
        <taxon>Viridiplantae</taxon>
        <taxon>Streptophyta</taxon>
        <taxon>Embryophyta</taxon>
        <taxon>Tracheophyta</taxon>
        <taxon>Spermatophyta</taxon>
        <taxon>Magnoliopsida</taxon>
        <taxon>eudicotyledons</taxon>
        <taxon>Gunneridae</taxon>
        <taxon>Pentapetalae</taxon>
        <taxon>rosids</taxon>
        <taxon>fabids</taxon>
        <taxon>Malpighiales</taxon>
        <taxon>Linaceae</taxon>
        <taxon>Linum</taxon>
    </lineage>
</organism>
<dbReference type="Proteomes" id="UP001154282">
    <property type="component" value="Unassembled WGS sequence"/>
</dbReference>
<comment type="caution">
    <text evidence="3">The sequence shown here is derived from an EMBL/GenBank/DDBJ whole genome shotgun (WGS) entry which is preliminary data.</text>
</comment>
<evidence type="ECO:0000313" key="3">
    <source>
        <dbReference type="EMBL" id="CAI0381212.1"/>
    </source>
</evidence>